<keyword evidence="2" id="KW-1185">Reference proteome</keyword>
<comment type="caution">
    <text evidence="1">The sequence shown here is derived from an EMBL/GenBank/DDBJ whole genome shotgun (WGS) entry which is preliminary data.</text>
</comment>
<dbReference type="EMBL" id="JANBUN010000349">
    <property type="protein sequence ID" value="KAJ2804502.1"/>
    <property type="molecule type" value="Genomic_DNA"/>
</dbReference>
<reference evidence="1" key="1">
    <citation type="submission" date="2022-07" db="EMBL/GenBank/DDBJ databases">
        <title>Phylogenomic reconstructions and comparative analyses of Kickxellomycotina fungi.</title>
        <authorList>
            <person name="Reynolds N.K."/>
            <person name="Stajich J.E."/>
            <person name="Barry K."/>
            <person name="Grigoriev I.V."/>
            <person name="Crous P."/>
            <person name="Smith M.E."/>
        </authorList>
    </citation>
    <scope>NUCLEOTIDE SEQUENCE</scope>
    <source>
        <strain evidence="1">BCRC 34780</strain>
    </source>
</reference>
<evidence type="ECO:0000313" key="1">
    <source>
        <dbReference type="EMBL" id="KAJ2804502.1"/>
    </source>
</evidence>
<dbReference type="Proteomes" id="UP001140087">
    <property type="component" value="Unassembled WGS sequence"/>
</dbReference>
<gene>
    <name evidence="1" type="ORF">H4R21_001622</name>
</gene>
<protein>
    <submittedName>
        <fullName evidence="1">Uncharacterized protein</fullName>
    </submittedName>
</protein>
<name>A0ACC1LBD3_9FUNG</name>
<evidence type="ECO:0000313" key="2">
    <source>
        <dbReference type="Proteomes" id="UP001140087"/>
    </source>
</evidence>
<organism evidence="1 2">
    <name type="scientific">Coemansia helicoidea</name>
    <dbReference type="NCBI Taxonomy" id="1286919"/>
    <lineage>
        <taxon>Eukaryota</taxon>
        <taxon>Fungi</taxon>
        <taxon>Fungi incertae sedis</taxon>
        <taxon>Zoopagomycota</taxon>
        <taxon>Kickxellomycotina</taxon>
        <taxon>Kickxellomycetes</taxon>
        <taxon>Kickxellales</taxon>
        <taxon>Kickxellaceae</taxon>
        <taxon>Coemansia</taxon>
    </lineage>
</organism>
<proteinExistence type="predicted"/>
<sequence length="152" mass="17462">MHRFSIHEASAAEVQGALSVRIRVFVEIQKFPLDEEKDQHDEDAVHVVITDRERGNAVIGTLRILRTADAVKLGRIVVLPEYQGLGLGRRLMEFTEQLIAQHPELQHCRTIKLGSQCDKRGFYEKCGYLPRGEVYDELGCPHIWMFKQVRHA</sequence>
<accession>A0ACC1LBD3</accession>